<proteinExistence type="predicted"/>
<keyword evidence="2" id="KW-1185">Reference proteome</keyword>
<comment type="caution">
    <text evidence="1">The sequence shown here is derived from an EMBL/GenBank/DDBJ whole genome shotgun (WGS) entry which is preliminary data.</text>
</comment>
<sequence>MPCRPSSPIAVHSSAFGNQSSASILTASGAIRSVAKRCVESRIMSAASPRAKSKSGVTSAPYIFAPLLPQARAAGKIDSGRGDV</sequence>
<dbReference type="EMBL" id="LIAE01004456">
    <property type="protein sequence ID" value="PAV93760.1"/>
    <property type="molecule type" value="Genomic_DNA"/>
</dbReference>
<reference evidence="1 2" key="1">
    <citation type="journal article" date="2017" name="Curr. Biol.">
        <title>Genome architecture and evolution of a unichromosomal asexual nematode.</title>
        <authorList>
            <person name="Fradin H."/>
            <person name="Zegar C."/>
            <person name="Gutwein M."/>
            <person name="Lucas J."/>
            <person name="Kovtun M."/>
            <person name="Corcoran D."/>
            <person name="Baugh L.R."/>
            <person name="Kiontke K."/>
            <person name="Gunsalus K."/>
            <person name="Fitch D.H."/>
            <person name="Piano F."/>
        </authorList>
    </citation>
    <scope>NUCLEOTIDE SEQUENCE [LARGE SCALE GENOMIC DNA]</scope>
    <source>
        <strain evidence="1">PF1309</strain>
    </source>
</reference>
<organism evidence="1 2">
    <name type="scientific">Diploscapter pachys</name>
    <dbReference type="NCBI Taxonomy" id="2018661"/>
    <lineage>
        <taxon>Eukaryota</taxon>
        <taxon>Metazoa</taxon>
        <taxon>Ecdysozoa</taxon>
        <taxon>Nematoda</taxon>
        <taxon>Chromadorea</taxon>
        <taxon>Rhabditida</taxon>
        <taxon>Rhabditina</taxon>
        <taxon>Rhabditomorpha</taxon>
        <taxon>Rhabditoidea</taxon>
        <taxon>Rhabditidae</taxon>
        <taxon>Diploscapter</taxon>
    </lineage>
</organism>
<evidence type="ECO:0000313" key="2">
    <source>
        <dbReference type="Proteomes" id="UP000218231"/>
    </source>
</evidence>
<evidence type="ECO:0000313" key="1">
    <source>
        <dbReference type="EMBL" id="PAV93760.1"/>
    </source>
</evidence>
<dbReference type="AlphaFoldDB" id="A0A2A2M5L8"/>
<dbReference type="Proteomes" id="UP000218231">
    <property type="component" value="Unassembled WGS sequence"/>
</dbReference>
<name>A0A2A2M5L8_9BILA</name>
<accession>A0A2A2M5L8</accession>
<gene>
    <name evidence="1" type="ORF">WR25_03599</name>
</gene>
<protein>
    <submittedName>
        <fullName evidence="1">Uncharacterized protein</fullName>
    </submittedName>
</protein>